<accession>A0A1I3D5J7</accession>
<gene>
    <name evidence="2" type="ORF">SAMN04487861_105101</name>
</gene>
<dbReference type="InterPro" id="IPR006674">
    <property type="entry name" value="HD_domain"/>
</dbReference>
<evidence type="ECO:0000259" key="1">
    <source>
        <dbReference type="Pfam" id="PF01966"/>
    </source>
</evidence>
<evidence type="ECO:0000313" key="2">
    <source>
        <dbReference type="EMBL" id="SFH81956.1"/>
    </source>
</evidence>
<reference evidence="2 3" key="1">
    <citation type="submission" date="2016-10" db="EMBL/GenBank/DDBJ databases">
        <authorList>
            <person name="de Groot N.N."/>
        </authorList>
    </citation>
    <scope>NUCLEOTIDE SEQUENCE [LARGE SCALE GENOMIC DNA]</scope>
    <source>
        <strain evidence="2 3">Z108</strain>
    </source>
</reference>
<dbReference type="SUPFAM" id="SSF109604">
    <property type="entry name" value="HD-domain/PDEase-like"/>
    <property type="match status" value="1"/>
</dbReference>
<organism evidence="2 3">
    <name type="scientific">Selenomonas ruminantium</name>
    <dbReference type="NCBI Taxonomy" id="971"/>
    <lineage>
        <taxon>Bacteria</taxon>
        <taxon>Bacillati</taxon>
        <taxon>Bacillota</taxon>
        <taxon>Negativicutes</taxon>
        <taxon>Selenomonadales</taxon>
        <taxon>Selenomonadaceae</taxon>
        <taxon>Selenomonas</taxon>
    </lineage>
</organism>
<dbReference type="EMBL" id="FOQK01000005">
    <property type="protein sequence ID" value="SFH81956.1"/>
    <property type="molecule type" value="Genomic_DNA"/>
</dbReference>
<name>A0A1I3D5J7_SELRU</name>
<dbReference type="RefSeq" id="WP_256211287.1">
    <property type="nucleotide sequence ID" value="NZ_FOQK01000005.1"/>
</dbReference>
<dbReference type="AlphaFoldDB" id="A0A1I3D5J7"/>
<proteinExistence type="predicted"/>
<dbReference type="Pfam" id="PF01966">
    <property type="entry name" value="HD"/>
    <property type="match status" value="1"/>
</dbReference>
<evidence type="ECO:0000313" key="3">
    <source>
        <dbReference type="Proteomes" id="UP000183639"/>
    </source>
</evidence>
<sequence>MELMHRYQKLKDKVIIRRQEFIELMDYVETKTSYLTSPASTRFHLCIEGGLLEHSVNVAENLLKIKAAIAPEISDESCVVVALLHDLGKAGMPDHPQYIKMNLLRNKKRMDIEPILPIVLTTN</sequence>
<protein>
    <submittedName>
        <fullName evidence="2">HD domain-containing protein</fullName>
    </submittedName>
</protein>
<dbReference type="Proteomes" id="UP000183639">
    <property type="component" value="Unassembled WGS sequence"/>
</dbReference>
<dbReference type="Gene3D" id="1.10.3210.10">
    <property type="entry name" value="Hypothetical protein af1432"/>
    <property type="match status" value="1"/>
</dbReference>
<feature type="domain" description="HD" evidence="1">
    <location>
        <begin position="52"/>
        <end position="101"/>
    </location>
</feature>